<evidence type="ECO:0000313" key="4">
    <source>
        <dbReference type="Proteomes" id="UP001370490"/>
    </source>
</evidence>
<feature type="transmembrane region" description="Helical" evidence="2">
    <location>
        <begin position="63"/>
        <end position="84"/>
    </location>
</feature>
<sequence>MKSLASNPSSTSLLDTPQHRSTKIEGIEMFNLRFFEQLYDLGSNFSAKSGLMYVPGKGMPSRAIAGTSVAGVVVLLVVFGSVYLGNYRKKKAKGAVRLAPSFDDPSSRSGIDLSIGQPSHLSQPSC</sequence>
<comment type="caution">
    <text evidence="3">The sequence shown here is derived from an EMBL/GenBank/DDBJ whole genome shotgun (WGS) entry which is preliminary data.</text>
</comment>
<dbReference type="EMBL" id="JBAMMX010000021">
    <property type="protein sequence ID" value="KAK6919321.1"/>
    <property type="molecule type" value="Genomic_DNA"/>
</dbReference>
<keyword evidence="2" id="KW-0812">Transmembrane</keyword>
<organism evidence="3 4">
    <name type="scientific">Dillenia turbinata</name>
    <dbReference type="NCBI Taxonomy" id="194707"/>
    <lineage>
        <taxon>Eukaryota</taxon>
        <taxon>Viridiplantae</taxon>
        <taxon>Streptophyta</taxon>
        <taxon>Embryophyta</taxon>
        <taxon>Tracheophyta</taxon>
        <taxon>Spermatophyta</taxon>
        <taxon>Magnoliopsida</taxon>
        <taxon>eudicotyledons</taxon>
        <taxon>Gunneridae</taxon>
        <taxon>Pentapetalae</taxon>
        <taxon>Dilleniales</taxon>
        <taxon>Dilleniaceae</taxon>
        <taxon>Dillenia</taxon>
    </lineage>
</organism>
<name>A0AAN8YZY3_9MAGN</name>
<protein>
    <recommendedName>
        <fullName evidence="5">Transmembrane protein</fullName>
    </recommendedName>
</protein>
<evidence type="ECO:0000313" key="3">
    <source>
        <dbReference type="EMBL" id="KAK6919321.1"/>
    </source>
</evidence>
<evidence type="ECO:0000256" key="2">
    <source>
        <dbReference type="SAM" id="Phobius"/>
    </source>
</evidence>
<keyword evidence="2" id="KW-0472">Membrane</keyword>
<keyword evidence="4" id="KW-1185">Reference proteome</keyword>
<gene>
    <name evidence="3" type="ORF">RJ641_015225</name>
</gene>
<feature type="compositionally biased region" description="Polar residues" evidence="1">
    <location>
        <begin position="116"/>
        <end position="126"/>
    </location>
</feature>
<evidence type="ECO:0008006" key="5">
    <source>
        <dbReference type="Google" id="ProtNLM"/>
    </source>
</evidence>
<dbReference type="Proteomes" id="UP001370490">
    <property type="component" value="Unassembled WGS sequence"/>
</dbReference>
<evidence type="ECO:0000256" key="1">
    <source>
        <dbReference type="SAM" id="MobiDB-lite"/>
    </source>
</evidence>
<keyword evidence="2" id="KW-1133">Transmembrane helix</keyword>
<reference evidence="3 4" key="1">
    <citation type="submission" date="2023-12" db="EMBL/GenBank/DDBJ databases">
        <title>A high-quality genome assembly for Dillenia turbinata (Dilleniales).</title>
        <authorList>
            <person name="Chanderbali A."/>
        </authorList>
    </citation>
    <scope>NUCLEOTIDE SEQUENCE [LARGE SCALE GENOMIC DNA]</scope>
    <source>
        <strain evidence="3">LSX21</strain>
        <tissue evidence="3">Leaf</tissue>
    </source>
</reference>
<proteinExistence type="predicted"/>
<accession>A0AAN8YZY3</accession>
<feature type="region of interest" description="Disordered" evidence="1">
    <location>
        <begin position="98"/>
        <end position="126"/>
    </location>
</feature>
<dbReference type="AlphaFoldDB" id="A0AAN8YZY3"/>